<dbReference type="EMBL" id="CAJNJA010055430">
    <property type="protein sequence ID" value="CAE7855482.1"/>
    <property type="molecule type" value="Genomic_DNA"/>
</dbReference>
<organism evidence="3 4">
    <name type="scientific">Symbiodinium necroappetens</name>
    <dbReference type="NCBI Taxonomy" id="1628268"/>
    <lineage>
        <taxon>Eukaryota</taxon>
        <taxon>Sar</taxon>
        <taxon>Alveolata</taxon>
        <taxon>Dinophyceae</taxon>
        <taxon>Suessiales</taxon>
        <taxon>Symbiodiniaceae</taxon>
        <taxon>Symbiodinium</taxon>
    </lineage>
</organism>
<keyword evidence="2" id="KW-0812">Transmembrane</keyword>
<feature type="transmembrane region" description="Helical" evidence="2">
    <location>
        <begin position="31"/>
        <end position="52"/>
    </location>
</feature>
<protein>
    <submittedName>
        <fullName evidence="3">Uncharacterized protein</fullName>
    </submittedName>
</protein>
<feature type="region of interest" description="Disordered" evidence="1">
    <location>
        <begin position="132"/>
        <end position="153"/>
    </location>
</feature>
<dbReference type="OrthoDB" id="428265at2759"/>
<reference evidence="3" key="1">
    <citation type="submission" date="2021-02" db="EMBL/GenBank/DDBJ databases">
        <authorList>
            <person name="Dougan E. K."/>
            <person name="Rhodes N."/>
            <person name="Thang M."/>
            <person name="Chan C."/>
        </authorList>
    </citation>
    <scope>NUCLEOTIDE SEQUENCE</scope>
</reference>
<proteinExistence type="predicted"/>
<keyword evidence="4" id="KW-1185">Reference proteome</keyword>
<evidence type="ECO:0000313" key="3">
    <source>
        <dbReference type="EMBL" id="CAE7855482.1"/>
    </source>
</evidence>
<feature type="transmembrane region" description="Helical" evidence="2">
    <location>
        <begin position="58"/>
        <end position="77"/>
    </location>
</feature>
<keyword evidence="2" id="KW-1133">Transmembrane helix</keyword>
<gene>
    <name evidence="3" type="ORF">SNEC2469_LOCUS26828</name>
</gene>
<dbReference type="AlphaFoldDB" id="A0A813A693"/>
<comment type="caution">
    <text evidence="3">The sequence shown here is derived from an EMBL/GenBank/DDBJ whole genome shotgun (WGS) entry which is preliminary data.</text>
</comment>
<accession>A0A813A693</accession>
<evidence type="ECO:0000313" key="4">
    <source>
        <dbReference type="Proteomes" id="UP000601435"/>
    </source>
</evidence>
<sequence length="153" mass="16174">MRSTCQIQLSEAYLLNGQCIRNTPSVKSMDYALGAGILLYALAAAGGVLAAGTSAEQVGFMVLVLTALVGPVMNLLLRVKAGSDAETEAARVKMQPAGFEALLSRGSIAEKSTEGNFSWSFLHWEEVLAAGRQSRETRPETPGDEGIPSEGWG</sequence>
<name>A0A813A693_9DINO</name>
<evidence type="ECO:0000256" key="1">
    <source>
        <dbReference type="SAM" id="MobiDB-lite"/>
    </source>
</evidence>
<evidence type="ECO:0000256" key="2">
    <source>
        <dbReference type="SAM" id="Phobius"/>
    </source>
</evidence>
<dbReference type="Proteomes" id="UP000601435">
    <property type="component" value="Unassembled WGS sequence"/>
</dbReference>
<keyword evidence="2" id="KW-0472">Membrane</keyword>